<evidence type="ECO:0000313" key="2">
    <source>
        <dbReference type="EMBL" id="MBB3972805.1"/>
    </source>
</evidence>
<feature type="compositionally biased region" description="Polar residues" evidence="1">
    <location>
        <begin position="145"/>
        <end position="166"/>
    </location>
</feature>
<reference evidence="2 3" key="1">
    <citation type="submission" date="2020-08" db="EMBL/GenBank/DDBJ databases">
        <title>Genomic Encyclopedia of Type Strains, Phase IV (KMG-IV): sequencing the most valuable type-strain genomes for metagenomic binning, comparative biology and taxonomic classification.</title>
        <authorList>
            <person name="Goeker M."/>
        </authorList>
    </citation>
    <scope>NUCLEOTIDE SEQUENCE [LARGE SCALE GENOMIC DNA]</scope>
    <source>
        <strain evidence="2 3">DSM 25481</strain>
    </source>
</reference>
<protein>
    <submittedName>
        <fullName evidence="2">Uncharacterized protein</fullName>
    </submittedName>
</protein>
<name>A0A7W6CX94_9HYPH</name>
<dbReference type="AlphaFoldDB" id="A0A7W6CX94"/>
<organism evidence="2 3">
    <name type="scientific">Hansschlegelia beijingensis</name>
    <dbReference type="NCBI Taxonomy" id="1133344"/>
    <lineage>
        <taxon>Bacteria</taxon>
        <taxon>Pseudomonadati</taxon>
        <taxon>Pseudomonadota</taxon>
        <taxon>Alphaproteobacteria</taxon>
        <taxon>Hyphomicrobiales</taxon>
        <taxon>Methylopilaceae</taxon>
        <taxon>Hansschlegelia</taxon>
    </lineage>
</organism>
<keyword evidence="3" id="KW-1185">Reference proteome</keyword>
<evidence type="ECO:0000313" key="3">
    <source>
        <dbReference type="Proteomes" id="UP000528964"/>
    </source>
</evidence>
<feature type="region of interest" description="Disordered" evidence="1">
    <location>
        <begin position="145"/>
        <end position="174"/>
    </location>
</feature>
<sequence>MMSFDNIKHLLGVICLAAVSFALSGCTPLIAEYNLEAYKNATSLKAETDNLVKLSGTSYSKHAAEIKSLSTKIDAAYEFSAGVPKNQASTTLWKEMRNPEGGLWGAFVPYWKSRGKLPQFAVDHNRKIIAAYYDLIICVEANKQKTASCTGSKSPSPERSAETISTPKKGKSGG</sequence>
<comment type="caution">
    <text evidence="2">The sequence shown here is derived from an EMBL/GenBank/DDBJ whole genome shotgun (WGS) entry which is preliminary data.</text>
</comment>
<accession>A0A7W6CX94</accession>
<dbReference type="EMBL" id="JACIDR010000002">
    <property type="protein sequence ID" value="MBB3972805.1"/>
    <property type="molecule type" value="Genomic_DNA"/>
</dbReference>
<dbReference type="RefSeq" id="WP_183394686.1">
    <property type="nucleotide sequence ID" value="NZ_JACIDR010000002.1"/>
</dbReference>
<proteinExistence type="predicted"/>
<evidence type="ECO:0000256" key="1">
    <source>
        <dbReference type="SAM" id="MobiDB-lite"/>
    </source>
</evidence>
<gene>
    <name evidence="2" type="ORF">GGR24_001462</name>
</gene>
<dbReference type="Proteomes" id="UP000528964">
    <property type="component" value="Unassembled WGS sequence"/>
</dbReference>